<accession>A0ABN3DQ18</accession>
<sequence>MATLDSLTVSDIPAEHKDVIPRSSSQPAGLNRLNDLDQLNQVVGLVSPLSGFVPNTR</sequence>
<reference evidence="1 2" key="1">
    <citation type="journal article" date="2019" name="Int. J. Syst. Evol. Microbiol.">
        <title>The Global Catalogue of Microorganisms (GCM) 10K type strain sequencing project: providing services to taxonomists for standard genome sequencing and annotation.</title>
        <authorList>
            <consortium name="The Broad Institute Genomics Platform"/>
            <consortium name="The Broad Institute Genome Sequencing Center for Infectious Disease"/>
            <person name="Wu L."/>
            <person name="Ma J."/>
        </authorList>
    </citation>
    <scope>NUCLEOTIDE SEQUENCE [LARGE SCALE GENOMIC DNA]</scope>
    <source>
        <strain evidence="1 2">JCM 3053</strain>
    </source>
</reference>
<dbReference type="RefSeq" id="WP_308287551.1">
    <property type="nucleotide sequence ID" value="NZ_BAAART010000077.1"/>
</dbReference>
<evidence type="ECO:0000313" key="2">
    <source>
        <dbReference type="Proteomes" id="UP001501474"/>
    </source>
</evidence>
<proteinExistence type="predicted"/>
<comment type="caution">
    <text evidence="1">The sequence shown here is derived from an EMBL/GenBank/DDBJ whole genome shotgun (WGS) entry which is preliminary data.</text>
</comment>
<evidence type="ECO:0000313" key="1">
    <source>
        <dbReference type="EMBL" id="GAA2238929.1"/>
    </source>
</evidence>
<evidence type="ECO:0008006" key="3">
    <source>
        <dbReference type="Google" id="ProtNLM"/>
    </source>
</evidence>
<dbReference type="Proteomes" id="UP001501474">
    <property type="component" value="Unassembled WGS sequence"/>
</dbReference>
<protein>
    <recommendedName>
        <fullName evidence="3">FXSXX-COOH protein</fullName>
    </recommendedName>
</protein>
<organism evidence="1 2">
    <name type="scientific">Streptomyces indiaensis</name>
    <dbReference type="NCBI Taxonomy" id="284033"/>
    <lineage>
        <taxon>Bacteria</taxon>
        <taxon>Bacillati</taxon>
        <taxon>Actinomycetota</taxon>
        <taxon>Actinomycetes</taxon>
        <taxon>Kitasatosporales</taxon>
        <taxon>Streptomycetaceae</taxon>
        <taxon>Streptomyces</taxon>
    </lineage>
</organism>
<keyword evidence="2" id="KW-1185">Reference proteome</keyword>
<name>A0ABN3DQ18_9ACTN</name>
<dbReference type="EMBL" id="BAAART010000077">
    <property type="protein sequence ID" value="GAA2238929.1"/>
    <property type="molecule type" value="Genomic_DNA"/>
</dbReference>
<gene>
    <name evidence="1" type="ORF">GCM10010104_37650</name>
</gene>